<reference evidence="1" key="1">
    <citation type="journal article" date="2021" name="ISME J.">
        <title>Fine-scale metabolic discontinuity in a stratified prokaryote microbiome of a Red Sea deep halocline.</title>
        <authorList>
            <person name="Michoud G."/>
            <person name="Ngugi D.K."/>
            <person name="Barozzi A."/>
            <person name="Merlino G."/>
            <person name="Calleja M.L."/>
            <person name="Delgado-Huertas A."/>
            <person name="Moran X.A.G."/>
            <person name="Daffonchio D."/>
        </authorList>
    </citation>
    <scope>NUCLEOTIDE SEQUENCE</scope>
    <source>
        <strain evidence="1">SuakinDeep_MAG55_1</strain>
    </source>
</reference>
<evidence type="ECO:0000313" key="2">
    <source>
        <dbReference type="Proteomes" id="UP000722750"/>
    </source>
</evidence>
<dbReference type="AlphaFoldDB" id="A0A941W2R5"/>
<dbReference type="Proteomes" id="UP000722750">
    <property type="component" value="Unassembled WGS sequence"/>
</dbReference>
<organism evidence="1 2">
    <name type="scientific">Candidatus Scalindua arabica</name>
    <dbReference type="NCBI Taxonomy" id="1127984"/>
    <lineage>
        <taxon>Bacteria</taxon>
        <taxon>Pseudomonadati</taxon>
        <taxon>Planctomycetota</taxon>
        <taxon>Candidatus Brocadiia</taxon>
        <taxon>Candidatus Brocadiales</taxon>
        <taxon>Candidatus Scalinduaceae</taxon>
        <taxon>Candidatus Scalindua</taxon>
    </lineage>
</organism>
<protein>
    <submittedName>
        <fullName evidence="1">Uncharacterized protein</fullName>
    </submittedName>
</protein>
<sequence>MNYKKTTLGEALREYKNFQHRLNQFLDDFYSSDKITKEMLLKEPPQTDDLKMLAIADAIATLFEKKYKLNRLNWNRSFALDRAWFLITIEKLKPTLILQSPGEFRCRNIFVPLNYLDRI</sequence>
<name>A0A941W2R5_9BACT</name>
<gene>
    <name evidence="1" type="ORF">MAG551_01196</name>
</gene>
<evidence type="ECO:0000313" key="1">
    <source>
        <dbReference type="EMBL" id="MBS1258143.1"/>
    </source>
</evidence>
<dbReference type="EMBL" id="JAANXD010000050">
    <property type="protein sequence ID" value="MBS1258143.1"/>
    <property type="molecule type" value="Genomic_DNA"/>
</dbReference>
<accession>A0A941W2R5</accession>
<comment type="caution">
    <text evidence="1">The sequence shown here is derived from an EMBL/GenBank/DDBJ whole genome shotgun (WGS) entry which is preliminary data.</text>
</comment>
<proteinExistence type="predicted"/>